<proteinExistence type="predicted"/>
<evidence type="ECO:0000313" key="4">
    <source>
        <dbReference type="Proteomes" id="UP000005950"/>
    </source>
</evidence>
<dbReference type="PANTHER" id="PTHR34978:SF3">
    <property type="entry name" value="SLR0241 PROTEIN"/>
    <property type="match status" value="1"/>
</dbReference>
<gene>
    <name evidence="3" type="ORF">HOLDEFILI_00730</name>
</gene>
<evidence type="ECO:0000256" key="1">
    <source>
        <dbReference type="SAM" id="Phobius"/>
    </source>
</evidence>
<dbReference type="OrthoDB" id="9804799at2"/>
<feature type="transmembrane region" description="Helical" evidence="1">
    <location>
        <begin position="229"/>
        <end position="248"/>
    </location>
</feature>
<evidence type="ECO:0000313" key="3">
    <source>
        <dbReference type="EMBL" id="EEF69069.1"/>
    </source>
</evidence>
<dbReference type="Proteomes" id="UP000005950">
    <property type="component" value="Unassembled WGS sequence"/>
</dbReference>
<feature type="transmembrane region" description="Helical" evidence="1">
    <location>
        <begin position="39"/>
        <end position="57"/>
    </location>
</feature>
<dbReference type="CDD" id="cd07341">
    <property type="entry name" value="M56_BlaR1_MecR1_like"/>
    <property type="match status" value="1"/>
</dbReference>
<protein>
    <submittedName>
        <fullName evidence="3">Peptidase, M56 family</fullName>
    </submittedName>
</protein>
<accession>B9Y4J9</accession>
<name>B9Y4J9_9FIRM</name>
<dbReference type="eggNOG" id="COG4219">
    <property type="taxonomic scope" value="Bacteria"/>
</dbReference>
<dbReference type="InterPro" id="IPR052173">
    <property type="entry name" value="Beta-lactam_resp_regulator"/>
</dbReference>
<dbReference type="InterPro" id="IPR008756">
    <property type="entry name" value="Peptidase_M56"/>
</dbReference>
<sequence>MWIIKMNMPLMLMSLVGGGMIVIVVLLKKIFGRFLPKRLFPLLWICVLIRLLLPFSLSTPFNLTSLPDWKLPVFFERFAESADVIVQAGTASQPAETNVTEDRQIAYTTTNEVTQSALPALQWNWATIRMAGTLLLGGFLFWRYTQTRRKFDDSILIEDDERVSSILEERNVRAEVYLNDQIQGPLVSGVLRPLIFLPASLDFRDPELLRNILLHECAHIRRRDNLMKLAALLALCIHWFNPLVWLMINWISRDLEEACDETVLTILDIQQRQSYARALIQMSRKRLKFAWNYCAFSRNEVERRVRSIAAYKPLKKIMTAGCLGLLVCFTMITAAAAQTPFSPDLSSMCSSADSRFMLEAELTRDLNLPSTQEIRSRADQALIQVLRENPQDGLNDLREKAATALAAEFHAEPRAFHIDVYLNLSEEKLNQEYREHELIYDHERYTYQGKKVRVMEDKMAGRYSMQSDGQVDVYIERDDRGEIVKVKTYIVKD</sequence>
<dbReference type="HOGENOM" id="CLU_013716_3_2_9"/>
<dbReference type="Pfam" id="PF05569">
    <property type="entry name" value="Peptidase_M56"/>
    <property type="match status" value="1"/>
</dbReference>
<keyword evidence="1" id="KW-0812">Transmembrane</keyword>
<dbReference type="STRING" id="545696.HOLDEFILI_00730"/>
<dbReference type="PANTHER" id="PTHR34978">
    <property type="entry name" value="POSSIBLE SENSOR-TRANSDUCER PROTEIN BLAR"/>
    <property type="match status" value="1"/>
</dbReference>
<reference evidence="3 4" key="1">
    <citation type="submission" date="2008-12" db="EMBL/GenBank/DDBJ databases">
        <authorList>
            <person name="Fulton L."/>
            <person name="Clifton S."/>
            <person name="Fulton B."/>
            <person name="Xu J."/>
            <person name="Minx P."/>
            <person name="Pepin K.H."/>
            <person name="Johnson M."/>
            <person name="Bhonagiri V."/>
            <person name="Nash W.E."/>
            <person name="Mardis E.R."/>
            <person name="Wilson R.K."/>
        </authorList>
    </citation>
    <scope>NUCLEOTIDE SEQUENCE [LARGE SCALE GENOMIC DNA]</scope>
    <source>
        <strain evidence="3 4">DSM 12042</strain>
    </source>
</reference>
<feature type="transmembrane region" description="Helical" evidence="1">
    <location>
        <begin position="123"/>
        <end position="142"/>
    </location>
</feature>
<keyword evidence="1" id="KW-1133">Transmembrane helix</keyword>
<organism evidence="3 4">
    <name type="scientific">Holdemania filiformis DSM 12042</name>
    <dbReference type="NCBI Taxonomy" id="545696"/>
    <lineage>
        <taxon>Bacteria</taxon>
        <taxon>Bacillati</taxon>
        <taxon>Bacillota</taxon>
        <taxon>Erysipelotrichia</taxon>
        <taxon>Erysipelotrichales</taxon>
        <taxon>Erysipelotrichaceae</taxon>
        <taxon>Holdemania</taxon>
    </lineage>
</organism>
<dbReference type="RefSeq" id="WP_006057940.1">
    <property type="nucleotide sequence ID" value="NZ_GG657553.1"/>
</dbReference>
<feature type="transmembrane region" description="Helical" evidence="1">
    <location>
        <begin position="6"/>
        <end position="27"/>
    </location>
</feature>
<dbReference type="AlphaFoldDB" id="B9Y4J9"/>
<feature type="domain" description="Peptidase M56" evidence="2">
    <location>
        <begin position="10"/>
        <end position="307"/>
    </location>
</feature>
<reference evidence="3 4" key="2">
    <citation type="submission" date="2009-02" db="EMBL/GenBank/DDBJ databases">
        <title>Draft genome sequence of Holdemania filiformis DSM 12042.</title>
        <authorList>
            <person name="Sudarsanam P."/>
            <person name="Ley R."/>
            <person name="Guruge J."/>
            <person name="Turnbaugh P.J."/>
            <person name="Mahowald M."/>
            <person name="Liep D."/>
            <person name="Gordon J."/>
        </authorList>
    </citation>
    <scope>NUCLEOTIDE SEQUENCE [LARGE SCALE GENOMIC DNA]</scope>
    <source>
        <strain evidence="3 4">DSM 12042</strain>
    </source>
</reference>
<evidence type="ECO:0000259" key="2">
    <source>
        <dbReference type="Pfam" id="PF05569"/>
    </source>
</evidence>
<comment type="caution">
    <text evidence="3">The sequence shown here is derived from an EMBL/GenBank/DDBJ whole genome shotgun (WGS) entry which is preliminary data.</text>
</comment>
<keyword evidence="1" id="KW-0472">Membrane</keyword>
<dbReference type="EMBL" id="ACCF01000047">
    <property type="protein sequence ID" value="EEF69069.1"/>
    <property type="molecule type" value="Genomic_DNA"/>
</dbReference>